<dbReference type="HAMAP" id="MF_00493">
    <property type="entry name" value="Transaldolase_2"/>
    <property type="match status" value="1"/>
</dbReference>
<evidence type="ECO:0000256" key="10">
    <source>
        <dbReference type="ARBA" id="ARBA00048810"/>
    </source>
</evidence>
<dbReference type="PANTHER" id="PTHR10683:SF31">
    <property type="entry name" value="TRANSALDOLASE"/>
    <property type="match status" value="1"/>
</dbReference>
<dbReference type="PROSITE" id="PS01054">
    <property type="entry name" value="TRANSALDOLASE_1"/>
    <property type="match status" value="1"/>
</dbReference>
<comment type="catalytic activity">
    <reaction evidence="10 11">
        <text>D-sedoheptulose 7-phosphate + D-glyceraldehyde 3-phosphate = D-erythrose 4-phosphate + beta-D-fructose 6-phosphate</text>
        <dbReference type="Rhea" id="RHEA:17053"/>
        <dbReference type="ChEBI" id="CHEBI:16897"/>
        <dbReference type="ChEBI" id="CHEBI:57483"/>
        <dbReference type="ChEBI" id="CHEBI:57634"/>
        <dbReference type="ChEBI" id="CHEBI:59776"/>
        <dbReference type="EC" id="2.2.1.2"/>
    </reaction>
</comment>
<name>S2W2L3_9ACTN</name>
<evidence type="ECO:0000256" key="8">
    <source>
        <dbReference type="ARBA" id="ARBA00023126"/>
    </source>
</evidence>
<dbReference type="InterPro" id="IPR004732">
    <property type="entry name" value="Transaldolase_2"/>
</dbReference>
<keyword evidence="9 11" id="KW-0704">Schiff base</keyword>
<evidence type="ECO:0000256" key="7">
    <source>
        <dbReference type="ARBA" id="ARBA00022679"/>
    </source>
</evidence>
<dbReference type="CDD" id="cd00955">
    <property type="entry name" value="Transaldolase_like"/>
    <property type="match status" value="1"/>
</dbReference>
<comment type="function">
    <text evidence="1 11">Transaldolase is important for the balance of metabolites in the pentose-phosphate pathway.</text>
</comment>
<feature type="active site" description="Schiff-base intermediate with substrate" evidence="11">
    <location>
        <position position="140"/>
    </location>
</feature>
<comment type="caution">
    <text evidence="12">The sequence shown here is derived from an EMBL/GenBank/DDBJ whole genome shotgun (WGS) entry which is preliminary data.</text>
</comment>
<dbReference type="GO" id="GO:0005737">
    <property type="term" value="C:cytoplasm"/>
    <property type="evidence" value="ECO:0007669"/>
    <property type="project" value="UniProtKB-SubCell"/>
</dbReference>
<dbReference type="PANTHER" id="PTHR10683">
    <property type="entry name" value="TRANSALDOLASE"/>
    <property type="match status" value="1"/>
</dbReference>
<evidence type="ECO:0000256" key="1">
    <source>
        <dbReference type="ARBA" id="ARBA00003518"/>
    </source>
</evidence>
<dbReference type="SUPFAM" id="SSF51569">
    <property type="entry name" value="Aldolase"/>
    <property type="match status" value="1"/>
</dbReference>
<evidence type="ECO:0000256" key="11">
    <source>
        <dbReference type="HAMAP-Rule" id="MF_00493"/>
    </source>
</evidence>
<evidence type="ECO:0000256" key="4">
    <source>
        <dbReference type="ARBA" id="ARBA00008426"/>
    </source>
</evidence>
<dbReference type="EMBL" id="AGZR01000005">
    <property type="protein sequence ID" value="EPD33391.1"/>
    <property type="molecule type" value="Genomic_DNA"/>
</dbReference>
<dbReference type="STRING" id="883161.HMPREF9306_00931"/>
<evidence type="ECO:0000256" key="2">
    <source>
        <dbReference type="ARBA" id="ARBA00004496"/>
    </source>
</evidence>
<keyword evidence="13" id="KW-1185">Reference proteome</keyword>
<evidence type="ECO:0000256" key="6">
    <source>
        <dbReference type="ARBA" id="ARBA00022490"/>
    </source>
</evidence>
<dbReference type="Pfam" id="PF00923">
    <property type="entry name" value="TAL_FSA"/>
    <property type="match status" value="1"/>
</dbReference>
<keyword evidence="7 11" id="KW-0808">Transferase</keyword>
<dbReference type="GO" id="GO:0005975">
    <property type="term" value="P:carbohydrate metabolic process"/>
    <property type="evidence" value="ECO:0007669"/>
    <property type="project" value="InterPro"/>
</dbReference>
<dbReference type="AlphaFoldDB" id="S2W2L3"/>
<sequence>MSDNLKALHDAGVSIWLDDLSRQRIESGDLKKLIDEKSVTGVTTNPSIFAAAFKDMSVYGDKLRELKEAGTDLDETIRQLMSMDVKDACKIFADLYSKTDGYDGRVSIEVSPLLANETEPTIEQAKVLHDMVDEENVLIKIPATKAGLPAIRKTIANGISVNVTLIFSLERYREVMDAYLSGLEDALEAGKDLSKIHSVASFFVSRVDTEIDKRLEAIGSEDALALRGKAAIANAQLAYKAYKEVFSSDRFKALKAKGANLQRPLWASTGVKNPEYDDTMYVAELIAEPCVNTMPGATMDAFADHGKVAGDTITPAFDEAEKTMAAVEKIGIDLNDVFDVLEKEGVEKFNVSWYELVDGVKEALAKA</sequence>
<gene>
    <name evidence="11" type="primary">tal</name>
    <name evidence="12" type="ORF">HMPREF9306_00931</name>
</gene>
<keyword evidence="8 11" id="KW-0570">Pentose shunt</keyword>
<dbReference type="RefSeq" id="WP_016455765.1">
    <property type="nucleotide sequence ID" value="NZ_KE150269.1"/>
</dbReference>
<organism evidence="12 13">
    <name type="scientific">Propionimicrobium lymphophilum ACS-093-V-SCH5</name>
    <dbReference type="NCBI Taxonomy" id="883161"/>
    <lineage>
        <taxon>Bacteria</taxon>
        <taxon>Bacillati</taxon>
        <taxon>Actinomycetota</taxon>
        <taxon>Actinomycetes</taxon>
        <taxon>Propionibacteriales</taxon>
        <taxon>Propionibacteriaceae</taxon>
        <taxon>Propionimicrobium</taxon>
    </lineage>
</organism>
<keyword evidence="6 11" id="KW-0963">Cytoplasm</keyword>
<evidence type="ECO:0000313" key="13">
    <source>
        <dbReference type="Proteomes" id="UP000014417"/>
    </source>
</evidence>
<dbReference type="InterPro" id="IPR013785">
    <property type="entry name" value="Aldolase_TIM"/>
</dbReference>
<dbReference type="PATRIC" id="fig|883161.3.peg.927"/>
<dbReference type="PIRSF" id="PIRSF036915">
    <property type="entry name" value="Trnald_Bac_Plnt"/>
    <property type="match status" value="1"/>
</dbReference>
<dbReference type="GO" id="GO:0004801">
    <property type="term" value="F:transaldolase activity"/>
    <property type="evidence" value="ECO:0007669"/>
    <property type="project" value="UniProtKB-UniRule"/>
</dbReference>
<proteinExistence type="inferred from homology"/>
<dbReference type="UniPathway" id="UPA00115">
    <property type="reaction ID" value="UER00414"/>
</dbReference>
<dbReference type="HOGENOM" id="CLU_050771_1_0_11"/>
<evidence type="ECO:0000313" key="12">
    <source>
        <dbReference type="EMBL" id="EPD33391.1"/>
    </source>
</evidence>
<dbReference type="GO" id="GO:0006098">
    <property type="term" value="P:pentose-phosphate shunt"/>
    <property type="evidence" value="ECO:0007669"/>
    <property type="project" value="UniProtKB-UniRule"/>
</dbReference>
<dbReference type="NCBIfam" id="NF002881">
    <property type="entry name" value="PRK03343.1"/>
    <property type="match status" value="1"/>
</dbReference>
<dbReference type="Gene3D" id="3.20.20.70">
    <property type="entry name" value="Aldolase class I"/>
    <property type="match status" value="1"/>
</dbReference>
<protein>
    <recommendedName>
        <fullName evidence="5 11">Transaldolase</fullName>
        <ecNumber evidence="5 11">2.2.1.2</ecNumber>
    </recommendedName>
</protein>
<comment type="similarity">
    <text evidence="4 11">Belongs to the transaldolase family. Type 2 subfamily.</text>
</comment>
<comment type="pathway">
    <text evidence="3 11">Carbohydrate degradation; pentose phosphate pathway; D-glyceraldehyde 3-phosphate and beta-D-fructose 6-phosphate from D-ribose 5-phosphate and D-xylulose 5-phosphate (non-oxidative stage): step 2/3.</text>
</comment>
<evidence type="ECO:0000256" key="9">
    <source>
        <dbReference type="ARBA" id="ARBA00023270"/>
    </source>
</evidence>
<accession>S2W2L3</accession>
<dbReference type="OrthoDB" id="9809101at2"/>
<reference evidence="12 13" key="1">
    <citation type="submission" date="2013-04" db="EMBL/GenBank/DDBJ databases">
        <title>The Genome Sequence of Propionimicrobium lymphophilum ACS-093-V-SCH5.</title>
        <authorList>
            <consortium name="The Broad Institute Genomics Platform"/>
            <person name="Earl A."/>
            <person name="Ward D."/>
            <person name="Feldgarden M."/>
            <person name="Gevers D."/>
            <person name="Saerens B."/>
            <person name="Vaneechoutte M."/>
            <person name="Walker B."/>
            <person name="Young S."/>
            <person name="Zeng Q."/>
            <person name="Gargeya S."/>
            <person name="Fitzgerald M."/>
            <person name="Haas B."/>
            <person name="Abouelleil A."/>
            <person name="Allen A.W."/>
            <person name="Alvarado L."/>
            <person name="Arachchi H.M."/>
            <person name="Berlin A.M."/>
            <person name="Chapman S.B."/>
            <person name="Gainer-Dewar J."/>
            <person name="Goldberg J."/>
            <person name="Griggs A."/>
            <person name="Gujja S."/>
            <person name="Hansen M."/>
            <person name="Howarth C."/>
            <person name="Imamovic A."/>
            <person name="Ireland A."/>
            <person name="Larimer J."/>
            <person name="McCowan C."/>
            <person name="Murphy C."/>
            <person name="Pearson M."/>
            <person name="Poon T.W."/>
            <person name="Priest M."/>
            <person name="Roberts A."/>
            <person name="Saif S."/>
            <person name="Shea T."/>
            <person name="Sisk P."/>
            <person name="Sykes S."/>
            <person name="Wortman J."/>
            <person name="Nusbaum C."/>
            <person name="Birren B."/>
        </authorList>
    </citation>
    <scope>NUCLEOTIDE SEQUENCE [LARGE SCALE GENOMIC DNA]</scope>
    <source>
        <strain evidence="12 13">ACS-093-V-SCH5</strain>
    </source>
</reference>
<dbReference type="InterPro" id="IPR001585">
    <property type="entry name" value="TAL/FSA"/>
</dbReference>
<dbReference type="EC" id="2.2.1.2" evidence="5 11"/>
<dbReference type="Proteomes" id="UP000014417">
    <property type="component" value="Unassembled WGS sequence"/>
</dbReference>
<evidence type="ECO:0000256" key="5">
    <source>
        <dbReference type="ARBA" id="ARBA00013151"/>
    </source>
</evidence>
<evidence type="ECO:0000256" key="3">
    <source>
        <dbReference type="ARBA" id="ARBA00004857"/>
    </source>
</evidence>
<dbReference type="NCBIfam" id="TIGR00876">
    <property type="entry name" value="tal_mycobact"/>
    <property type="match status" value="1"/>
</dbReference>
<comment type="subcellular location">
    <subcellularLocation>
        <location evidence="2 11">Cytoplasm</location>
    </subcellularLocation>
</comment>
<dbReference type="InterPro" id="IPR018225">
    <property type="entry name" value="Transaldolase_AS"/>
</dbReference>